<dbReference type="SMART" id="SM00490">
    <property type="entry name" value="HELICc"/>
    <property type="match status" value="1"/>
</dbReference>
<dbReference type="CDD" id="cd17954">
    <property type="entry name" value="DEADc_DDX47"/>
    <property type="match status" value="1"/>
</dbReference>
<name>A0A196SGN0_BLAHN</name>
<evidence type="ECO:0000259" key="13">
    <source>
        <dbReference type="PROSITE" id="PS51194"/>
    </source>
</evidence>
<keyword evidence="6" id="KW-0694">RNA-binding</keyword>
<dbReference type="PROSITE" id="PS51192">
    <property type="entry name" value="HELICASE_ATP_BIND_1"/>
    <property type="match status" value="1"/>
</dbReference>
<dbReference type="PANTHER" id="PTHR47959:SF24">
    <property type="entry name" value="ATP-DEPENDENT RNA HELICASE"/>
    <property type="match status" value="1"/>
</dbReference>
<accession>A0A196SGN0</accession>
<protein>
    <submittedName>
        <fullName evidence="15">DEAD/DEAH box RNA helicase</fullName>
    </submittedName>
</protein>
<dbReference type="InterPro" id="IPR014014">
    <property type="entry name" value="RNA_helicase_DEAD_Q_motif"/>
</dbReference>
<comment type="subcellular location">
    <subcellularLocation>
        <location evidence="1">Nucleus</location>
    </subcellularLocation>
</comment>
<dbReference type="InterPro" id="IPR000629">
    <property type="entry name" value="RNA-helicase_DEAD-box_CS"/>
</dbReference>
<dbReference type="InterPro" id="IPR014001">
    <property type="entry name" value="Helicase_ATP-bd"/>
</dbReference>
<keyword evidence="4 10" id="KW-0347">Helicase</keyword>
<evidence type="ECO:0000256" key="4">
    <source>
        <dbReference type="ARBA" id="ARBA00022806"/>
    </source>
</evidence>
<evidence type="ECO:0000256" key="5">
    <source>
        <dbReference type="ARBA" id="ARBA00022840"/>
    </source>
</evidence>
<dbReference type="EMBL" id="LXWW01000096">
    <property type="protein sequence ID" value="OAO16178.1"/>
    <property type="molecule type" value="Genomic_DNA"/>
</dbReference>
<dbReference type="CDD" id="cd18787">
    <property type="entry name" value="SF2_C_DEAD"/>
    <property type="match status" value="1"/>
</dbReference>
<evidence type="ECO:0000313" key="15">
    <source>
        <dbReference type="EMBL" id="OAO16178.1"/>
    </source>
</evidence>
<evidence type="ECO:0000259" key="14">
    <source>
        <dbReference type="PROSITE" id="PS51195"/>
    </source>
</evidence>
<evidence type="ECO:0000256" key="9">
    <source>
        <dbReference type="PROSITE-ProRule" id="PRU00552"/>
    </source>
</evidence>
<dbReference type="Proteomes" id="UP000078348">
    <property type="component" value="Unassembled WGS sequence"/>
</dbReference>
<feature type="domain" description="Helicase ATP-binding" evidence="12">
    <location>
        <begin position="41"/>
        <end position="212"/>
    </location>
</feature>
<dbReference type="Pfam" id="PF00271">
    <property type="entry name" value="Helicase_C"/>
    <property type="match status" value="1"/>
</dbReference>
<comment type="caution">
    <text evidence="15">The sequence shown here is derived from an EMBL/GenBank/DDBJ whole genome shotgun (WGS) entry which is preliminary data.</text>
</comment>
<keyword evidence="2 10" id="KW-0547">Nucleotide-binding</keyword>
<feature type="domain" description="DEAD-box RNA helicase Q" evidence="14">
    <location>
        <begin position="10"/>
        <end position="38"/>
    </location>
</feature>
<dbReference type="AlphaFoldDB" id="A0A196SGN0"/>
<evidence type="ECO:0000256" key="10">
    <source>
        <dbReference type="RuleBase" id="RU000492"/>
    </source>
</evidence>
<dbReference type="OrthoDB" id="10261904at2759"/>
<dbReference type="InterPro" id="IPR011545">
    <property type="entry name" value="DEAD/DEAH_box_helicase_dom"/>
</dbReference>
<feature type="compositionally biased region" description="Basic residues" evidence="11">
    <location>
        <begin position="427"/>
        <end position="438"/>
    </location>
</feature>
<dbReference type="GO" id="GO:0005634">
    <property type="term" value="C:nucleus"/>
    <property type="evidence" value="ECO:0007669"/>
    <property type="project" value="UniProtKB-SubCell"/>
</dbReference>
<dbReference type="InterPro" id="IPR050079">
    <property type="entry name" value="DEAD_box_RNA_helicase"/>
</dbReference>
<dbReference type="Gene3D" id="3.40.50.300">
    <property type="entry name" value="P-loop containing nucleotide triphosphate hydrolases"/>
    <property type="match status" value="2"/>
</dbReference>
<sequence length="438" mass="49172">MSDSTAETVKSFKDYGVCDTLCETISRLGWKTPSPIQAECLKYAFEDRDIIGLAETGSGKTGAFAIPVIQRLINNPQRLYAVVVTPTRELAIQIADQFEALGASVGLKTACILGGVDMVTQAIALAKKPHVIICTPGRLVDHLENTKGFSLRSTKFLILDEADRMLSMDFEQDLNKIVEALPRERITYLFSATMTQKVDKLQRASLRNPVKVQVSEKYQTVSTLIQEYLLIPAKYKECYLAYLLNEFSGKTTILFVSTCSTAQCLTYMLRNLGFKAVCLHGQMPQPKRLSALSKFKEGSRNILIATDVASRGLDVAGVDMVINYDFPTNGKDYIHRVGRTARAGRSGYAYSFITQYDTVNLQKVEQLIGQRLKEYVVDEKMVLVLLERVAEAHRIAQQQMKEEEKKGKKERGKDVGEDEEDVVSSFKRSRKVSHKHRK</sequence>
<evidence type="ECO:0000259" key="12">
    <source>
        <dbReference type="PROSITE" id="PS51192"/>
    </source>
</evidence>
<evidence type="ECO:0000256" key="1">
    <source>
        <dbReference type="ARBA" id="ARBA00004123"/>
    </source>
</evidence>
<keyword evidence="5 10" id="KW-0067">ATP-binding</keyword>
<evidence type="ECO:0000256" key="8">
    <source>
        <dbReference type="ARBA" id="ARBA00024350"/>
    </source>
</evidence>
<dbReference type="GO" id="GO:0003723">
    <property type="term" value="F:RNA binding"/>
    <property type="evidence" value="ECO:0007669"/>
    <property type="project" value="UniProtKB-KW"/>
</dbReference>
<dbReference type="SMART" id="SM00487">
    <property type="entry name" value="DEXDc"/>
    <property type="match status" value="1"/>
</dbReference>
<dbReference type="GO" id="GO:0005524">
    <property type="term" value="F:ATP binding"/>
    <property type="evidence" value="ECO:0007669"/>
    <property type="project" value="UniProtKB-KW"/>
</dbReference>
<dbReference type="GO" id="GO:0003724">
    <property type="term" value="F:RNA helicase activity"/>
    <property type="evidence" value="ECO:0007669"/>
    <property type="project" value="InterPro"/>
</dbReference>
<proteinExistence type="inferred from homology"/>
<evidence type="ECO:0000256" key="6">
    <source>
        <dbReference type="ARBA" id="ARBA00022884"/>
    </source>
</evidence>
<evidence type="ECO:0000313" key="16">
    <source>
        <dbReference type="Proteomes" id="UP000078348"/>
    </source>
</evidence>
<dbReference type="GO" id="GO:0005829">
    <property type="term" value="C:cytosol"/>
    <property type="evidence" value="ECO:0007669"/>
    <property type="project" value="TreeGrafter"/>
</dbReference>
<dbReference type="SUPFAM" id="SSF52540">
    <property type="entry name" value="P-loop containing nucleoside triphosphate hydrolases"/>
    <property type="match status" value="1"/>
</dbReference>
<gene>
    <name evidence="15" type="ORF">AV274_2121</name>
</gene>
<evidence type="ECO:0000256" key="7">
    <source>
        <dbReference type="ARBA" id="ARBA00023242"/>
    </source>
</evidence>
<dbReference type="PANTHER" id="PTHR47959">
    <property type="entry name" value="ATP-DEPENDENT RNA HELICASE RHLE-RELATED"/>
    <property type="match status" value="1"/>
</dbReference>
<dbReference type="InterPro" id="IPR001650">
    <property type="entry name" value="Helicase_C-like"/>
</dbReference>
<dbReference type="InterPro" id="IPR027417">
    <property type="entry name" value="P-loop_NTPase"/>
</dbReference>
<evidence type="ECO:0000256" key="2">
    <source>
        <dbReference type="ARBA" id="ARBA00022741"/>
    </source>
</evidence>
<feature type="short sequence motif" description="Q motif" evidence="9">
    <location>
        <begin position="10"/>
        <end position="38"/>
    </location>
</feature>
<dbReference type="PROSITE" id="PS00039">
    <property type="entry name" value="DEAD_ATP_HELICASE"/>
    <property type="match status" value="1"/>
</dbReference>
<dbReference type="InterPro" id="IPR044765">
    <property type="entry name" value="DDX47/Rrp3_DEADc"/>
</dbReference>
<feature type="region of interest" description="Disordered" evidence="11">
    <location>
        <begin position="396"/>
        <end position="438"/>
    </location>
</feature>
<evidence type="ECO:0000256" key="11">
    <source>
        <dbReference type="SAM" id="MobiDB-lite"/>
    </source>
</evidence>
<dbReference type="GO" id="GO:0016787">
    <property type="term" value="F:hydrolase activity"/>
    <property type="evidence" value="ECO:0007669"/>
    <property type="project" value="UniProtKB-KW"/>
</dbReference>
<comment type="similarity">
    <text evidence="8">Belongs to the DEAD box helicase family. DDX47/RRP3 subfamily.</text>
</comment>
<dbReference type="Pfam" id="PF00270">
    <property type="entry name" value="DEAD"/>
    <property type="match status" value="1"/>
</dbReference>
<dbReference type="PROSITE" id="PS51194">
    <property type="entry name" value="HELICASE_CTER"/>
    <property type="match status" value="1"/>
</dbReference>
<reference evidence="15 16" key="1">
    <citation type="submission" date="2016-05" db="EMBL/GenBank/DDBJ databases">
        <title>Nuclear genome of Blastocystis sp. subtype 1 NandII.</title>
        <authorList>
            <person name="Gentekaki E."/>
            <person name="Curtis B."/>
            <person name="Stairs C."/>
            <person name="Eme L."/>
            <person name="Herman E."/>
            <person name="Klimes V."/>
            <person name="Arias M.C."/>
            <person name="Elias M."/>
            <person name="Hilliou F."/>
            <person name="Klute M."/>
            <person name="Malik S.-B."/>
            <person name="Pightling A."/>
            <person name="Rachubinski R."/>
            <person name="Salas D."/>
            <person name="Schlacht A."/>
            <person name="Suga H."/>
            <person name="Archibald J."/>
            <person name="Ball S.G."/>
            <person name="Clark G."/>
            <person name="Dacks J."/>
            <person name="Van Der Giezen M."/>
            <person name="Tsaousis A."/>
            <person name="Roger A."/>
        </authorList>
    </citation>
    <scope>NUCLEOTIDE SEQUENCE [LARGE SCALE GENOMIC DNA]</scope>
    <source>
        <strain evidence="16">ATCC 50177 / NandII</strain>
    </source>
</reference>
<dbReference type="STRING" id="478820.A0A196SGN0"/>
<evidence type="ECO:0000256" key="3">
    <source>
        <dbReference type="ARBA" id="ARBA00022801"/>
    </source>
</evidence>
<feature type="compositionally biased region" description="Basic and acidic residues" evidence="11">
    <location>
        <begin position="396"/>
        <end position="415"/>
    </location>
</feature>
<dbReference type="PROSITE" id="PS51195">
    <property type="entry name" value="Q_MOTIF"/>
    <property type="match status" value="1"/>
</dbReference>
<feature type="domain" description="Helicase C-terminal" evidence="13">
    <location>
        <begin position="223"/>
        <end position="383"/>
    </location>
</feature>
<keyword evidence="7" id="KW-0539">Nucleus</keyword>
<keyword evidence="3 10" id="KW-0378">Hydrolase</keyword>
<keyword evidence="16" id="KW-1185">Reference proteome</keyword>
<organism evidence="15 16">
    <name type="scientific">Blastocystis sp. subtype 1 (strain ATCC 50177 / NandII)</name>
    <dbReference type="NCBI Taxonomy" id="478820"/>
    <lineage>
        <taxon>Eukaryota</taxon>
        <taxon>Sar</taxon>
        <taxon>Stramenopiles</taxon>
        <taxon>Bigyra</taxon>
        <taxon>Opalozoa</taxon>
        <taxon>Opalinata</taxon>
        <taxon>Blastocystidae</taxon>
        <taxon>Blastocystis</taxon>
    </lineage>
</organism>